<evidence type="ECO:0000256" key="10">
    <source>
        <dbReference type="SAM" id="SignalP"/>
    </source>
</evidence>
<keyword evidence="5" id="KW-0675">Receptor</keyword>
<keyword evidence="2" id="KW-0677">Repeat</keyword>
<evidence type="ECO:0000256" key="2">
    <source>
        <dbReference type="ARBA" id="ARBA00022737"/>
    </source>
</evidence>
<comment type="caution">
    <text evidence="7">Lacks conserved residue(s) required for the propagation of feature annotation.</text>
</comment>
<feature type="disulfide bond" evidence="7">
    <location>
        <begin position="80"/>
        <end position="93"/>
    </location>
</feature>
<feature type="region of interest" description="Disordered" evidence="8">
    <location>
        <begin position="203"/>
        <end position="261"/>
    </location>
</feature>
<dbReference type="SMART" id="SM00208">
    <property type="entry name" value="TNFR"/>
    <property type="match status" value="3"/>
</dbReference>
<evidence type="ECO:0000256" key="6">
    <source>
        <dbReference type="ARBA" id="ARBA00023180"/>
    </source>
</evidence>
<evidence type="ECO:0000256" key="8">
    <source>
        <dbReference type="SAM" id="MobiDB-lite"/>
    </source>
</evidence>
<dbReference type="SUPFAM" id="SSF57586">
    <property type="entry name" value="TNF receptor-like"/>
    <property type="match status" value="1"/>
</dbReference>
<dbReference type="Proteomes" id="UP000472240">
    <property type="component" value="Chromosome 11"/>
</dbReference>
<comment type="subcellular location">
    <subcellularLocation>
        <location evidence="1">Membrane</location>
    </subcellularLocation>
</comment>
<dbReference type="PANTHER" id="PTHR46330:SF16">
    <property type="entry name" value="TUMOR NECROSIS FACTOR RECEPTOR SUPERFAMILY MEMBER 22"/>
    <property type="match status" value="1"/>
</dbReference>
<protein>
    <recommendedName>
        <fullName evidence="11">TNFR-Cys domain-containing protein</fullName>
    </recommendedName>
</protein>
<evidence type="ECO:0000256" key="9">
    <source>
        <dbReference type="SAM" id="Phobius"/>
    </source>
</evidence>
<reference evidence="12 13" key="2">
    <citation type="journal article" date="2018" name="Annu Rev Anim Biosci">
        <title>Bat Biology, Genomes, and the Bat1K Project: To Generate Chromosome-Level Genomes for All Living Bat Species.</title>
        <authorList>
            <person name="Teeling E.C."/>
            <person name="Vernes S.C."/>
            <person name="Davalos L.M."/>
            <person name="Ray D.A."/>
            <person name="Gilbert M.T.P."/>
            <person name="Myers E."/>
        </authorList>
    </citation>
    <scope>NUCLEOTIDE SEQUENCE</scope>
</reference>
<dbReference type="Gene3D" id="2.10.50.10">
    <property type="entry name" value="Tumor Necrosis Factor Receptor, subunit A, domain 2"/>
    <property type="match status" value="2"/>
</dbReference>
<dbReference type="GO" id="GO:0043065">
    <property type="term" value="P:positive regulation of apoptotic process"/>
    <property type="evidence" value="ECO:0007669"/>
    <property type="project" value="TreeGrafter"/>
</dbReference>
<dbReference type="GO" id="GO:0036462">
    <property type="term" value="P:TRAIL-activated apoptotic signaling pathway"/>
    <property type="evidence" value="ECO:0007669"/>
    <property type="project" value="TreeGrafter"/>
</dbReference>
<feature type="signal peptide" evidence="10">
    <location>
        <begin position="1"/>
        <end position="20"/>
    </location>
</feature>
<dbReference type="GO" id="GO:0009986">
    <property type="term" value="C:cell surface"/>
    <property type="evidence" value="ECO:0007669"/>
    <property type="project" value="TreeGrafter"/>
</dbReference>
<feature type="chain" id="PRO_5025650840" description="TNFR-Cys domain-containing protein" evidence="10">
    <location>
        <begin position="21"/>
        <end position="334"/>
    </location>
</feature>
<feature type="compositionally biased region" description="Low complexity" evidence="8">
    <location>
        <begin position="205"/>
        <end position="214"/>
    </location>
</feature>
<feature type="domain" description="TNFR-Cys" evidence="11">
    <location>
        <begin position="61"/>
        <end position="101"/>
    </location>
</feature>
<dbReference type="PANTHER" id="PTHR46330">
    <property type="entry name" value="TUMOR NECROSIS FACTOR RECEPTOR SUPERFAMILY MEMBER 10B"/>
    <property type="match status" value="1"/>
</dbReference>
<feature type="repeat" description="TNFR-Cys" evidence="7">
    <location>
        <begin position="61"/>
        <end position="101"/>
    </location>
</feature>
<dbReference type="Ensembl" id="ENSRFET00010031788.1">
    <property type="protein sequence ID" value="ENSRFEP00010029290.1"/>
    <property type="gene ID" value="ENSRFEG00010019461.1"/>
</dbReference>
<keyword evidence="3 9" id="KW-0472">Membrane</keyword>
<keyword evidence="6" id="KW-0325">Glycoprotein</keyword>
<keyword evidence="13" id="KW-1185">Reference proteome</keyword>
<evidence type="ECO:0000256" key="4">
    <source>
        <dbReference type="ARBA" id="ARBA00023157"/>
    </source>
</evidence>
<keyword evidence="9" id="KW-1133">Transmembrane helix</keyword>
<reference evidence="12" key="4">
    <citation type="submission" date="2025-08" db="UniProtKB">
        <authorList>
            <consortium name="Ensembl"/>
        </authorList>
    </citation>
    <scope>IDENTIFICATION</scope>
</reference>
<evidence type="ECO:0000313" key="13">
    <source>
        <dbReference type="Proteomes" id="UP000472240"/>
    </source>
</evidence>
<feature type="disulfide bond" evidence="7">
    <location>
        <begin position="62"/>
        <end position="77"/>
    </location>
</feature>
<dbReference type="OMA" id="DSCECEN"/>
<reference evidence="13" key="3">
    <citation type="submission" date="2018-12" db="EMBL/GenBank/DDBJ databases">
        <title>G10K-VGP greater horseshoe bat female genome, primary haplotype.</title>
        <authorList>
            <person name="Teeling E."/>
            <person name="Myers G."/>
            <person name="Vernes S."/>
            <person name="Pippel M."/>
            <person name="Winkler S."/>
            <person name="Fedrigo O."/>
            <person name="Rhie A."/>
            <person name="Koren S."/>
            <person name="Phillippy A."/>
            <person name="Lewin H."/>
            <person name="Damas J."/>
            <person name="Howe K."/>
            <person name="Mountcastle J."/>
            <person name="Jarvis E.D."/>
        </authorList>
    </citation>
    <scope>NUCLEOTIDE SEQUENCE [LARGE SCALE GENOMIC DNA]</scope>
</reference>
<keyword evidence="4 7" id="KW-1015">Disulfide bond</keyword>
<feature type="disulfide bond" evidence="7">
    <location>
        <begin position="83"/>
        <end position="101"/>
    </location>
</feature>
<reference evidence="12" key="5">
    <citation type="submission" date="2025-09" db="UniProtKB">
        <authorList>
            <consortium name="Ensembl"/>
        </authorList>
    </citation>
    <scope>IDENTIFICATION</scope>
</reference>
<reference evidence="12 13" key="1">
    <citation type="journal article" date="2015" name="Annu Rev Anim Biosci">
        <title>The Genome 10K Project: a way forward.</title>
        <authorList>
            <person name="Koepfli K.P."/>
            <person name="Paten B."/>
            <person name="O'Brien S.J."/>
            <person name="Koepfli K.P."/>
            <person name="Paten B."/>
            <person name="Antunes A."/>
            <person name="Belov K."/>
            <person name="Bustamante C."/>
            <person name="Castoe T.A."/>
            <person name="Clawson H."/>
            <person name="Crawford A.J."/>
            <person name="Diekhans M."/>
            <person name="Distel D."/>
            <person name="Durbin R."/>
            <person name="Earl D."/>
            <person name="Fujita M.K."/>
            <person name="Gamble T."/>
            <person name="Georges A."/>
            <person name="Gemmell N."/>
            <person name="Gilbert M.T."/>
            <person name="Graves J.M."/>
            <person name="Green R.E."/>
            <person name="Hickey G."/>
            <person name="Jarvis E.D."/>
            <person name="Johnson W."/>
            <person name="Komissarov A."/>
            <person name="Korf I."/>
            <person name="Kuhn R."/>
            <person name="Larkin D.M."/>
            <person name="Lewin H."/>
            <person name="Lopez J.V."/>
            <person name="Ma J."/>
            <person name="Marques-Bonet T."/>
            <person name="Miller W."/>
            <person name="Murphy R."/>
            <person name="Pevzner P."/>
            <person name="Shapiro B."/>
            <person name="Steiner C."/>
            <person name="Tamazian G."/>
            <person name="Venkatesh B."/>
            <person name="Wang J."/>
            <person name="Wayne R."/>
            <person name="Wiley E."/>
            <person name="Yang H."/>
            <person name="Zhang G."/>
            <person name="Haussler D."/>
            <person name="Ryder O."/>
            <person name="O'Brien S.J."/>
        </authorList>
    </citation>
    <scope>NUCLEOTIDE SEQUENCE</scope>
</reference>
<dbReference type="PROSITE" id="PS50050">
    <property type="entry name" value="TNFR_NGFR_2"/>
    <property type="match status" value="2"/>
</dbReference>
<dbReference type="GeneTree" id="ENSGT00930000151070"/>
<name>A0A671FUM4_RHIFE</name>
<evidence type="ECO:0000256" key="7">
    <source>
        <dbReference type="PROSITE-ProRule" id="PRU00206"/>
    </source>
</evidence>
<dbReference type="GO" id="GO:0005886">
    <property type="term" value="C:plasma membrane"/>
    <property type="evidence" value="ECO:0007669"/>
    <property type="project" value="TreeGrafter"/>
</dbReference>
<organism evidence="12 13">
    <name type="scientific">Rhinolophus ferrumequinum</name>
    <name type="common">Greater horseshoe bat</name>
    <dbReference type="NCBI Taxonomy" id="59479"/>
    <lineage>
        <taxon>Eukaryota</taxon>
        <taxon>Metazoa</taxon>
        <taxon>Chordata</taxon>
        <taxon>Craniata</taxon>
        <taxon>Vertebrata</taxon>
        <taxon>Euteleostomi</taxon>
        <taxon>Mammalia</taxon>
        <taxon>Eutheria</taxon>
        <taxon>Laurasiatheria</taxon>
        <taxon>Chiroptera</taxon>
        <taxon>Yinpterochiroptera</taxon>
        <taxon>Rhinolophoidea</taxon>
        <taxon>Rhinolophidae</taxon>
        <taxon>Rhinolophinae</taxon>
        <taxon>Rhinolophus</taxon>
    </lineage>
</organism>
<dbReference type="AlphaFoldDB" id="A0A671FUM4"/>
<dbReference type="InParanoid" id="A0A671FUM4"/>
<proteinExistence type="predicted"/>
<feature type="repeat" description="TNFR-Cys" evidence="7">
    <location>
        <begin position="102"/>
        <end position="141"/>
    </location>
</feature>
<feature type="compositionally biased region" description="Polar residues" evidence="8">
    <location>
        <begin position="242"/>
        <end position="256"/>
    </location>
</feature>
<dbReference type="Pfam" id="PF00020">
    <property type="entry name" value="TNFR_c6"/>
    <property type="match status" value="1"/>
</dbReference>
<evidence type="ECO:0000256" key="1">
    <source>
        <dbReference type="ARBA" id="ARBA00004370"/>
    </source>
</evidence>
<accession>A0A671FUM4</accession>
<feature type="domain" description="TNFR-Cys" evidence="11">
    <location>
        <begin position="102"/>
        <end position="141"/>
    </location>
</feature>
<evidence type="ECO:0000256" key="5">
    <source>
        <dbReference type="ARBA" id="ARBA00023170"/>
    </source>
</evidence>
<dbReference type="InterPro" id="IPR001368">
    <property type="entry name" value="TNFR/NGFR_Cys_rich_reg"/>
</dbReference>
<dbReference type="InterPro" id="IPR052491">
    <property type="entry name" value="TNFRSF10"/>
</dbReference>
<sequence>MSLGRLLLLLLPASVTIVTSVTRCDPDKYELQTLGLCCHLCPAGHYVSKHCDETRTTKCDPCEFDTFTAHANRETRCLPCAQCREDQEEVTSCYPTRDRQCQCTSGTYYCDSVDCMEQCYRCTRCNGVTVHACNATRDAICAAETNPEPGNANTEWSVPVPVWVLVVGGIFVIVVVVIVIIYCCRRQRGQLLQRVVSFLKEKSSEPGSQSWSSSLPNETLHPTGSEIPPPAIGVNMPLLDEGSSSAPGAGTPTPTSEDPEDGTELQVLVAGGSDTAPAPEPALQAQAPAACGPQRRAEASAPLSALQQEYEQKYYLKDTSCVGKSPGFFIHNNC</sequence>
<evidence type="ECO:0000256" key="3">
    <source>
        <dbReference type="ARBA" id="ARBA00023136"/>
    </source>
</evidence>
<keyword evidence="9" id="KW-0812">Transmembrane</keyword>
<evidence type="ECO:0000259" key="11">
    <source>
        <dbReference type="PROSITE" id="PS50050"/>
    </source>
</evidence>
<feature type="transmembrane region" description="Helical" evidence="9">
    <location>
        <begin position="162"/>
        <end position="184"/>
    </location>
</feature>
<evidence type="ECO:0000313" key="12">
    <source>
        <dbReference type="Ensembl" id="ENSRFEP00010029290.1"/>
    </source>
</evidence>
<keyword evidence="10" id="KW-0732">Signal</keyword>